<protein>
    <submittedName>
        <fullName evidence="3">Uncharacterized protein</fullName>
    </submittedName>
</protein>
<feature type="coiled-coil region" evidence="1">
    <location>
        <begin position="36"/>
        <end position="66"/>
    </location>
</feature>
<sequence length="119" mass="13359">IPIVEVDEYEKDYTIDNVASELLGDVTVWLNDSHALKSLSQEYVELENLKSDQVKQTERLEAIEKLEKEILDRLTAAHSASSAIALHPSGFSKPDVPASLPIATNPEKQVKKRYKKTQL</sequence>
<keyword evidence="1" id="KW-0175">Coiled coil</keyword>
<name>A0A2P5FS58_TREOI</name>
<organism evidence="3 4">
    <name type="scientific">Trema orientale</name>
    <name type="common">Charcoal tree</name>
    <name type="synonym">Celtis orientalis</name>
    <dbReference type="NCBI Taxonomy" id="63057"/>
    <lineage>
        <taxon>Eukaryota</taxon>
        <taxon>Viridiplantae</taxon>
        <taxon>Streptophyta</taxon>
        <taxon>Embryophyta</taxon>
        <taxon>Tracheophyta</taxon>
        <taxon>Spermatophyta</taxon>
        <taxon>Magnoliopsida</taxon>
        <taxon>eudicotyledons</taxon>
        <taxon>Gunneridae</taxon>
        <taxon>Pentapetalae</taxon>
        <taxon>rosids</taxon>
        <taxon>fabids</taxon>
        <taxon>Rosales</taxon>
        <taxon>Cannabaceae</taxon>
        <taxon>Trema</taxon>
    </lineage>
</organism>
<dbReference type="OrthoDB" id="1102012at2759"/>
<gene>
    <name evidence="3" type="ORF">TorRG33x02_036830</name>
</gene>
<feature type="region of interest" description="Disordered" evidence="2">
    <location>
        <begin position="88"/>
        <end position="119"/>
    </location>
</feature>
<evidence type="ECO:0000256" key="2">
    <source>
        <dbReference type="SAM" id="MobiDB-lite"/>
    </source>
</evidence>
<dbReference type="AlphaFoldDB" id="A0A2P5FS58"/>
<keyword evidence="4" id="KW-1185">Reference proteome</keyword>
<evidence type="ECO:0000313" key="4">
    <source>
        <dbReference type="Proteomes" id="UP000237000"/>
    </source>
</evidence>
<comment type="caution">
    <text evidence="3">The sequence shown here is derived from an EMBL/GenBank/DDBJ whole genome shotgun (WGS) entry which is preliminary data.</text>
</comment>
<dbReference type="InParanoid" id="A0A2P5FS58"/>
<accession>A0A2P5FS58</accession>
<evidence type="ECO:0000256" key="1">
    <source>
        <dbReference type="SAM" id="Coils"/>
    </source>
</evidence>
<evidence type="ECO:0000313" key="3">
    <source>
        <dbReference type="EMBL" id="POO00609.1"/>
    </source>
</evidence>
<proteinExistence type="predicted"/>
<feature type="non-terminal residue" evidence="3">
    <location>
        <position position="1"/>
    </location>
</feature>
<reference evidence="4" key="1">
    <citation type="submission" date="2016-06" db="EMBL/GenBank/DDBJ databases">
        <title>Parallel loss of symbiosis genes in relatives of nitrogen-fixing non-legume Parasponia.</title>
        <authorList>
            <person name="Van Velzen R."/>
            <person name="Holmer R."/>
            <person name="Bu F."/>
            <person name="Rutten L."/>
            <person name="Van Zeijl A."/>
            <person name="Liu W."/>
            <person name="Santuari L."/>
            <person name="Cao Q."/>
            <person name="Sharma T."/>
            <person name="Shen D."/>
            <person name="Roswanjaya Y."/>
            <person name="Wardhani T."/>
            <person name="Kalhor M.S."/>
            <person name="Jansen J."/>
            <person name="Van den Hoogen J."/>
            <person name="Gungor B."/>
            <person name="Hartog M."/>
            <person name="Hontelez J."/>
            <person name="Verver J."/>
            <person name="Yang W.-C."/>
            <person name="Schijlen E."/>
            <person name="Repin R."/>
            <person name="Schilthuizen M."/>
            <person name="Schranz E."/>
            <person name="Heidstra R."/>
            <person name="Miyata K."/>
            <person name="Fedorova E."/>
            <person name="Kohlen W."/>
            <person name="Bisseling T."/>
            <person name="Smit S."/>
            <person name="Geurts R."/>
        </authorList>
    </citation>
    <scope>NUCLEOTIDE SEQUENCE [LARGE SCALE GENOMIC DNA]</scope>
    <source>
        <strain evidence="4">cv. RG33-2</strain>
    </source>
</reference>
<dbReference type="EMBL" id="JXTC01000012">
    <property type="protein sequence ID" value="POO00609.1"/>
    <property type="molecule type" value="Genomic_DNA"/>
</dbReference>
<feature type="compositionally biased region" description="Basic residues" evidence="2">
    <location>
        <begin position="110"/>
        <end position="119"/>
    </location>
</feature>
<dbReference type="Proteomes" id="UP000237000">
    <property type="component" value="Unassembled WGS sequence"/>
</dbReference>